<evidence type="ECO:0000313" key="3">
    <source>
        <dbReference type="Proteomes" id="UP000288028"/>
    </source>
</evidence>
<dbReference type="Proteomes" id="UP000288028">
    <property type="component" value="Unassembled WGS sequence"/>
</dbReference>
<dbReference type="EMBL" id="NGKB01000021">
    <property type="protein sequence ID" value="RSU09876.1"/>
    <property type="molecule type" value="Genomic_DNA"/>
</dbReference>
<dbReference type="EMBL" id="JARQBZ010000023">
    <property type="protein sequence ID" value="MDT2834700.1"/>
    <property type="molecule type" value="Genomic_DNA"/>
</dbReference>
<dbReference type="OrthoDB" id="9807853at2"/>
<dbReference type="AlphaFoldDB" id="A0A430AP88"/>
<name>A0A430AP88_9ENTE</name>
<keyword evidence="3" id="KW-1185">Reference proteome</keyword>
<gene>
    <name evidence="2" type="ORF">CBF28_14360</name>
    <name evidence="1" type="ORF">P7H70_11700</name>
</gene>
<sequence length="238" mass="27230">MNEEKRPKFPDKYHLSRKESVYLLKKNIVELVYNAGKFEGLNTTLLQTGEIIKYNRANNVAVDDVLTVVNLKRGFEMLLNDLQEPLIETSKRINRIVAAEDALFPGEIRNGGVEVSTIQGRYVPALLTEDEVKNQYDKIMNQEISDTEKALRLFLFISKNQIFWNGNVGTALLIANKIMFSNGLGLLSIPENVFMKFNELLSKYCNSNLLVNESNIISFLYEQCIFGINYLKIIQHTI</sequence>
<proteinExistence type="predicted"/>
<protein>
    <submittedName>
        <fullName evidence="1">Fic family protein</fullName>
    </submittedName>
</protein>
<dbReference type="GeneID" id="95582137"/>
<reference evidence="2 3" key="1">
    <citation type="submission" date="2017-05" db="EMBL/GenBank/DDBJ databases">
        <title>Vagococcus spp. assemblies.</title>
        <authorList>
            <person name="Gulvik C.A."/>
        </authorList>
    </citation>
    <scope>NUCLEOTIDE SEQUENCE [LARGE SCALE GENOMIC DNA]</scope>
    <source>
        <strain evidence="2 3">SS1714</strain>
    </source>
</reference>
<dbReference type="InterPro" id="IPR036597">
    <property type="entry name" value="Fido-like_dom_sf"/>
</dbReference>
<reference evidence="1" key="2">
    <citation type="submission" date="2023-03" db="EMBL/GenBank/DDBJ databases">
        <authorList>
            <person name="Shen W."/>
            <person name="Cai J."/>
        </authorList>
    </citation>
    <scope>NUCLEOTIDE SEQUENCE</scope>
    <source>
        <strain evidence="1">P96-3</strain>
    </source>
</reference>
<dbReference type="Gene3D" id="1.10.3290.10">
    <property type="entry name" value="Fido-like domain"/>
    <property type="match status" value="1"/>
</dbReference>
<organism evidence="2 3">
    <name type="scientific">Vagococcus carniphilus</name>
    <dbReference type="NCBI Taxonomy" id="218144"/>
    <lineage>
        <taxon>Bacteria</taxon>
        <taxon>Bacillati</taxon>
        <taxon>Bacillota</taxon>
        <taxon>Bacilli</taxon>
        <taxon>Lactobacillales</taxon>
        <taxon>Enterococcaceae</taxon>
        <taxon>Vagococcus</taxon>
    </lineage>
</organism>
<dbReference type="Proteomes" id="UP001268577">
    <property type="component" value="Unassembled WGS sequence"/>
</dbReference>
<evidence type="ECO:0000313" key="1">
    <source>
        <dbReference type="EMBL" id="MDT2834700.1"/>
    </source>
</evidence>
<comment type="caution">
    <text evidence="2">The sequence shown here is derived from an EMBL/GenBank/DDBJ whole genome shotgun (WGS) entry which is preliminary data.</text>
</comment>
<evidence type="ECO:0000313" key="2">
    <source>
        <dbReference type="EMBL" id="RSU09876.1"/>
    </source>
</evidence>
<accession>A0A430AP88</accession>
<dbReference type="RefSeq" id="WP_108144707.1">
    <property type="nucleotide sequence ID" value="NZ_CP060722.1"/>
</dbReference>